<feature type="compositionally biased region" description="Polar residues" evidence="1">
    <location>
        <begin position="408"/>
        <end position="419"/>
    </location>
</feature>
<dbReference type="PANTHER" id="PTHR35559">
    <property type="entry name" value="CHITIN-BINDING TYPE-4 DOMAIN-CONTAINING PROTEIN"/>
    <property type="match status" value="1"/>
</dbReference>
<feature type="compositionally biased region" description="Polar residues" evidence="1">
    <location>
        <begin position="673"/>
        <end position="685"/>
    </location>
</feature>
<dbReference type="STRING" id="796925.A0A137PGG9"/>
<feature type="region of interest" description="Disordered" evidence="1">
    <location>
        <begin position="332"/>
        <end position="1265"/>
    </location>
</feature>
<name>A0A137PGG9_CONC2</name>
<feature type="region of interest" description="Disordered" evidence="1">
    <location>
        <begin position="146"/>
        <end position="167"/>
    </location>
</feature>
<feature type="compositionally biased region" description="Polar residues" evidence="1">
    <location>
        <begin position="465"/>
        <end position="478"/>
    </location>
</feature>
<evidence type="ECO:0000313" key="5">
    <source>
        <dbReference type="Proteomes" id="UP000070444"/>
    </source>
</evidence>
<evidence type="ECO:0000256" key="1">
    <source>
        <dbReference type="SAM" id="MobiDB-lite"/>
    </source>
</evidence>
<evidence type="ECO:0000259" key="3">
    <source>
        <dbReference type="Pfam" id="PF24320"/>
    </source>
</evidence>
<feature type="compositionally biased region" description="Polar residues" evidence="1">
    <location>
        <begin position="516"/>
        <end position="535"/>
    </location>
</feature>
<feature type="compositionally biased region" description="Low complexity" evidence="1">
    <location>
        <begin position="381"/>
        <end position="404"/>
    </location>
</feature>
<feature type="compositionally biased region" description="Polar residues" evidence="1">
    <location>
        <begin position="1000"/>
        <end position="1028"/>
    </location>
</feature>
<dbReference type="Pfam" id="PF24320">
    <property type="entry name" value="DUF7492"/>
    <property type="match status" value="1"/>
</dbReference>
<dbReference type="OMA" id="KANETQH"/>
<feature type="compositionally biased region" description="Polar residues" evidence="1">
    <location>
        <begin position="1287"/>
        <end position="1324"/>
    </location>
</feature>
<feature type="compositionally biased region" description="Low complexity" evidence="1">
    <location>
        <begin position="332"/>
        <end position="344"/>
    </location>
</feature>
<feature type="signal peptide" evidence="2">
    <location>
        <begin position="1"/>
        <end position="22"/>
    </location>
</feature>
<feature type="compositionally biased region" description="Low complexity" evidence="1">
    <location>
        <begin position="452"/>
        <end position="464"/>
    </location>
</feature>
<feature type="compositionally biased region" description="Polar residues" evidence="1">
    <location>
        <begin position="618"/>
        <end position="629"/>
    </location>
</feature>
<keyword evidence="5" id="KW-1185">Reference proteome</keyword>
<evidence type="ECO:0000313" key="4">
    <source>
        <dbReference type="EMBL" id="KXN74096.1"/>
    </source>
</evidence>
<accession>A0A137PGG9</accession>
<dbReference type="EMBL" id="KQ964427">
    <property type="protein sequence ID" value="KXN74096.1"/>
    <property type="molecule type" value="Genomic_DNA"/>
</dbReference>
<protein>
    <recommendedName>
        <fullName evidence="3">DUF7492 domain-containing protein</fullName>
    </recommendedName>
</protein>
<reference evidence="4 5" key="1">
    <citation type="journal article" date="2015" name="Genome Biol. Evol.">
        <title>Phylogenomic analyses indicate that early fungi evolved digesting cell walls of algal ancestors of land plants.</title>
        <authorList>
            <person name="Chang Y."/>
            <person name="Wang S."/>
            <person name="Sekimoto S."/>
            <person name="Aerts A.L."/>
            <person name="Choi C."/>
            <person name="Clum A."/>
            <person name="LaButti K.M."/>
            <person name="Lindquist E.A."/>
            <person name="Yee Ngan C."/>
            <person name="Ohm R.A."/>
            <person name="Salamov A.A."/>
            <person name="Grigoriev I.V."/>
            <person name="Spatafora J.W."/>
            <person name="Berbee M.L."/>
        </authorList>
    </citation>
    <scope>NUCLEOTIDE SEQUENCE [LARGE SCALE GENOMIC DNA]</scope>
    <source>
        <strain evidence="4 5">NRRL 28638</strain>
    </source>
</reference>
<feature type="compositionally biased region" description="Pro residues" evidence="1">
    <location>
        <begin position="869"/>
        <end position="893"/>
    </location>
</feature>
<evidence type="ECO:0000256" key="2">
    <source>
        <dbReference type="SAM" id="SignalP"/>
    </source>
</evidence>
<feature type="compositionally biased region" description="Polar residues" evidence="1">
    <location>
        <begin position="488"/>
        <end position="503"/>
    </location>
</feature>
<feature type="compositionally biased region" description="Basic and acidic residues" evidence="1">
    <location>
        <begin position="686"/>
        <end position="700"/>
    </location>
</feature>
<proteinExistence type="predicted"/>
<feature type="compositionally biased region" description="Polar residues" evidence="1">
    <location>
        <begin position="563"/>
        <end position="574"/>
    </location>
</feature>
<feature type="compositionally biased region" description="Basic and acidic residues" evidence="1">
    <location>
        <begin position="776"/>
        <end position="814"/>
    </location>
</feature>
<feature type="compositionally biased region" description="Polar residues" evidence="1">
    <location>
        <begin position="426"/>
        <end position="438"/>
    </location>
</feature>
<gene>
    <name evidence="4" type="ORF">CONCODRAFT_67703</name>
</gene>
<dbReference type="OrthoDB" id="64281at2759"/>
<sequence length="1344" mass="146036">MISKSNPVHLSIILALVNYIAAHSWIDCVDVKDDHSCGGYIRGYDGHIDLHQTYKLLGRPNDSPICSPARQAHPDNYDDQYPRAVAEPGDTLKFFYLENGHVTKDRLAPDGRPNPKQYTIHWTGKPFTGDRLEGTQIMTRGELGPHNQLGPAQNFDDGKCAEDNTRGRAGPLPCQGKITLPTGIAPGIYQFIWFWKFDKDFKGNGEEYTSCFDVEVAPKGTKSAYISKKQSGKEAYLPKPYQPYRDHLNMTMDKELGTFMGSSRLGALPKFSMEDIHASGTMSRNDIPSNPPSDRIWQQLIGEIRAASVKPQVPVQVPASVPASPAIQAASMPMPQAPAVRMPQAPAPMPPSAPQPLPAAPQLPAPRMPQLPAPASPPAPVQAQSLPASPQAMPQMQPAVASAPLQKAPSTNSQLNVQSVPPVVNGAQQPMMANTAPSANAGDVSSRAAELQPAPAKPAAVPQADTQQKPKGTDTQAAKVQMAADDSAPQQKSNQSQTGSKAASSEKMRALPAADGTSQRLQTVPNGQKQLSPQEVTEAEKNIISLQNGIKGQMDSFRKSQADMASQNDPSYENTRLRSRPGQEVNQVPSRSGEEMISENDIDQDSVLTDRLLEEDQVTSWDLANTRSAQRPRIPISAEQMERLRLPASSQLPSQEAGPLSRQDLEMTRGQDSDQLNQNQHSHSQAPERFEMANERDTEPRSQPSGEGMYPFQINGNSDLVDRTKPFAHSHEDSQFNGEEPSQRMRPHMHPQEESNNSSSYPPPHEHNHQHHHHNHGEPGSHDDHQHETESEPHHGHQHQAESEPHHDHHHETELSDDQAPQSRMLGFPGAQPPMPPMFQGPHAHGPEELDPRLAQARIAPIPNEMPQMMPPMPMPGLAPVPMPMPPQAPGQPMPAMRSAPGLRAQGAPRAPGSKRKLRASGSEDEMDSEESEEGEDLLTETADSEASGANIEETSSQPASTGSLSGASTDEKAEMPIQKPGPHNGPKLDSQDEIDMENASASTDSLESSQAPRENNLNPSLQSSSKLVNEGSGDTMELPLSKGHNAPLVDEADHDLSLSPEINHSRPSMDESEQEMSLPLLRGHNRPLAEESEQNSPLTPENRHNRPLMEESEQEPSLPLSLGHNRPLVGESEQELPLASEMNHKPLMEESEQEPSLPLSRGHNRPLSDESELDLPSGPEVNHNKPLTEESDESPSASHIMASGKPITEDIDQISSIIPPMNPAKPLSEEIEQSSTPTPPTHQPKFLHEDLEEESPSFPAIDTQVPSVAPHQTNVNTMEAIPDATNLQSPLPETMNSAPAPSAQESTVEPQFDSASASAQPATADTLLAPLSEVPADQSILPE</sequence>
<dbReference type="InterPro" id="IPR055915">
    <property type="entry name" value="DUF7492"/>
</dbReference>
<organism evidence="4 5">
    <name type="scientific">Conidiobolus coronatus (strain ATCC 28846 / CBS 209.66 / NRRL 28638)</name>
    <name type="common">Delacroixia coronata</name>
    <dbReference type="NCBI Taxonomy" id="796925"/>
    <lineage>
        <taxon>Eukaryota</taxon>
        <taxon>Fungi</taxon>
        <taxon>Fungi incertae sedis</taxon>
        <taxon>Zoopagomycota</taxon>
        <taxon>Entomophthoromycotina</taxon>
        <taxon>Entomophthoromycetes</taxon>
        <taxon>Entomophthorales</taxon>
        <taxon>Ancylistaceae</taxon>
        <taxon>Conidiobolus</taxon>
    </lineage>
</organism>
<feature type="compositionally biased region" description="Basic and acidic residues" evidence="1">
    <location>
        <begin position="720"/>
        <end position="734"/>
    </location>
</feature>
<keyword evidence="2" id="KW-0732">Signal</keyword>
<dbReference type="PANTHER" id="PTHR35559:SF1">
    <property type="entry name" value="CHITIN-BINDING TYPE-4 DOMAIN-CONTAINING PROTEIN"/>
    <property type="match status" value="1"/>
</dbReference>
<feature type="compositionally biased region" description="Pro residues" evidence="1">
    <location>
        <begin position="345"/>
        <end position="380"/>
    </location>
</feature>
<dbReference type="Proteomes" id="UP000070444">
    <property type="component" value="Unassembled WGS sequence"/>
</dbReference>
<feature type="compositionally biased region" description="Basic and acidic residues" evidence="1">
    <location>
        <begin position="156"/>
        <end position="166"/>
    </location>
</feature>
<feature type="compositionally biased region" description="Polar residues" evidence="1">
    <location>
        <begin position="953"/>
        <end position="969"/>
    </location>
</feature>
<feature type="compositionally biased region" description="Acidic residues" evidence="1">
    <location>
        <begin position="923"/>
        <end position="939"/>
    </location>
</feature>
<feature type="domain" description="DUF7492" evidence="3">
    <location>
        <begin position="21"/>
        <end position="226"/>
    </location>
</feature>
<feature type="compositionally biased region" description="Basic and acidic residues" evidence="1">
    <location>
        <begin position="663"/>
        <end position="672"/>
    </location>
</feature>
<feature type="region of interest" description="Disordered" evidence="1">
    <location>
        <begin position="1287"/>
        <end position="1344"/>
    </location>
</feature>
<feature type="chain" id="PRO_5007294827" description="DUF7492 domain-containing protein" evidence="2">
    <location>
        <begin position="23"/>
        <end position="1344"/>
    </location>
</feature>